<dbReference type="EMBL" id="JBALHR010000008">
    <property type="protein sequence ID" value="MEH7829239.1"/>
    <property type="molecule type" value="Genomic_DNA"/>
</dbReference>
<proteinExistence type="predicted"/>
<sequence length="246" mass="24925">MFRPLAYALALGAIAASLPAQAADLTICDTSIRGEALRFAYDPEVPGLKDSLSLREKLYGHAGAITCPGLVTLRALTPDLTDAERGPFCLQWDGKARTYLGADLGPRDGWLTCRTARRSFCQKVNKSRDAAAVWGRTAADLAVQAGSETVLHAAGVVSVKGPAAVIGEKLVGLGATALAGSGGTVVLGAAVVTAVAVGGAVYVCSDTGAEAAALESAPQPRLLPGEVAPGADLPVGEPVITVTPLP</sequence>
<feature type="signal peptide" evidence="1">
    <location>
        <begin position="1"/>
        <end position="22"/>
    </location>
</feature>
<reference evidence="2" key="1">
    <citation type="submission" date="2024-02" db="EMBL/GenBank/DDBJ databases">
        <title>Genome sequences of strain Gemmobacter sp. JM10B15.</title>
        <authorList>
            <person name="Zhang M."/>
        </authorList>
    </citation>
    <scope>NUCLEOTIDE SEQUENCE</scope>
    <source>
        <strain evidence="2">JM10B15</strain>
    </source>
</reference>
<dbReference type="Proteomes" id="UP001431963">
    <property type="component" value="Unassembled WGS sequence"/>
</dbReference>
<accession>A0ABU8BYY0</accession>
<protein>
    <submittedName>
        <fullName evidence="2">Uncharacterized protein</fullName>
    </submittedName>
</protein>
<comment type="caution">
    <text evidence="2">The sequence shown here is derived from an EMBL/GenBank/DDBJ whole genome shotgun (WGS) entry which is preliminary data.</text>
</comment>
<keyword evidence="1" id="KW-0732">Signal</keyword>
<dbReference type="RefSeq" id="WP_335424080.1">
    <property type="nucleotide sequence ID" value="NZ_JBALHR010000008.1"/>
</dbReference>
<keyword evidence="3" id="KW-1185">Reference proteome</keyword>
<evidence type="ECO:0000313" key="2">
    <source>
        <dbReference type="EMBL" id="MEH7829239.1"/>
    </source>
</evidence>
<evidence type="ECO:0000256" key="1">
    <source>
        <dbReference type="SAM" id="SignalP"/>
    </source>
</evidence>
<gene>
    <name evidence="2" type="ORF">V6590_13865</name>
</gene>
<organism evidence="2 3">
    <name type="scientific">Gemmobacter denitrificans</name>
    <dbReference type="NCBI Taxonomy" id="3123040"/>
    <lineage>
        <taxon>Bacteria</taxon>
        <taxon>Pseudomonadati</taxon>
        <taxon>Pseudomonadota</taxon>
        <taxon>Alphaproteobacteria</taxon>
        <taxon>Rhodobacterales</taxon>
        <taxon>Paracoccaceae</taxon>
        <taxon>Gemmobacter</taxon>
    </lineage>
</organism>
<feature type="chain" id="PRO_5045452318" evidence="1">
    <location>
        <begin position="23"/>
        <end position="246"/>
    </location>
</feature>
<name>A0ABU8BYY0_9RHOB</name>
<evidence type="ECO:0000313" key="3">
    <source>
        <dbReference type="Proteomes" id="UP001431963"/>
    </source>
</evidence>